<accession>A0AAV6Z0L1</accession>
<protein>
    <recommendedName>
        <fullName evidence="3">Prolactin receptor</fullName>
    </recommendedName>
</protein>
<name>A0AAV6Z0L1_ENGPU</name>
<dbReference type="AlphaFoldDB" id="A0AAV6Z0L1"/>
<evidence type="ECO:0000313" key="1">
    <source>
        <dbReference type="EMBL" id="KAG8539768.1"/>
    </source>
</evidence>
<dbReference type="Proteomes" id="UP000824782">
    <property type="component" value="Unassembled WGS sequence"/>
</dbReference>
<keyword evidence="2" id="KW-1185">Reference proteome</keyword>
<gene>
    <name evidence="1" type="ORF">GDO81_020392</name>
</gene>
<dbReference type="EMBL" id="WNYA01013091">
    <property type="protein sequence ID" value="KAG8539768.1"/>
    <property type="molecule type" value="Genomic_DNA"/>
</dbReference>
<sequence>MKPTPNDGLADKQEKSHDAANLLSPNIHCTHGKQAGEELGCSIETGFLWFPGAAQSGHLKTAITNASKGLIQAHKPDIPYPCSIELNGAKFI</sequence>
<comment type="caution">
    <text evidence="1">The sequence shown here is derived from an EMBL/GenBank/DDBJ whole genome shotgun (WGS) entry which is preliminary data.</text>
</comment>
<reference evidence="1" key="1">
    <citation type="thesis" date="2020" institute="ProQuest LLC" country="789 East Eisenhower Parkway, Ann Arbor, MI, USA">
        <title>Comparative Genomics and Chromosome Evolution.</title>
        <authorList>
            <person name="Mudd A.B."/>
        </authorList>
    </citation>
    <scope>NUCLEOTIDE SEQUENCE</scope>
    <source>
        <strain evidence="1">237g6f4</strain>
        <tissue evidence="1">Blood</tissue>
    </source>
</reference>
<evidence type="ECO:0000313" key="2">
    <source>
        <dbReference type="Proteomes" id="UP000824782"/>
    </source>
</evidence>
<proteinExistence type="predicted"/>
<organism evidence="1 2">
    <name type="scientific">Engystomops pustulosus</name>
    <name type="common">Tungara frog</name>
    <name type="synonym">Physalaemus pustulosus</name>
    <dbReference type="NCBI Taxonomy" id="76066"/>
    <lineage>
        <taxon>Eukaryota</taxon>
        <taxon>Metazoa</taxon>
        <taxon>Chordata</taxon>
        <taxon>Craniata</taxon>
        <taxon>Vertebrata</taxon>
        <taxon>Euteleostomi</taxon>
        <taxon>Amphibia</taxon>
        <taxon>Batrachia</taxon>
        <taxon>Anura</taxon>
        <taxon>Neobatrachia</taxon>
        <taxon>Hyloidea</taxon>
        <taxon>Leptodactylidae</taxon>
        <taxon>Leiuperinae</taxon>
        <taxon>Engystomops</taxon>
    </lineage>
</organism>
<evidence type="ECO:0008006" key="3">
    <source>
        <dbReference type="Google" id="ProtNLM"/>
    </source>
</evidence>